<dbReference type="OrthoDB" id="10268090at2759"/>
<dbReference type="InterPro" id="IPR036291">
    <property type="entry name" value="NAD(P)-bd_dom_sf"/>
</dbReference>
<dbReference type="Pfam" id="PF03435">
    <property type="entry name" value="Sacchrp_dh_NADP"/>
    <property type="match status" value="1"/>
</dbReference>
<dbReference type="Gene3D" id="3.40.50.720">
    <property type="entry name" value="NAD(P)-binding Rossmann-like Domain"/>
    <property type="match status" value="1"/>
</dbReference>
<comment type="caution">
    <text evidence="2">The sequence shown here is derived from an EMBL/GenBank/DDBJ whole genome shotgun (WGS) entry which is preliminary data.</text>
</comment>
<feature type="domain" description="Saccharopine dehydrogenase NADP binding" evidence="1">
    <location>
        <begin position="26"/>
        <end position="144"/>
    </location>
</feature>
<evidence type="ECO:0000313" key="3">
    <source>
        <dbReference type="Proteomes" id="UP000232323"/>
    </source>
</evidence>
<sequence>MYRSVSRPQRLTALTVCASNLSGKQILVIGGTGRVGSSTASVLINSFPGVKVTVASRYQETYNQAVERRPELQQARYIKLDINEESSIKAALEQKMDLVIHVAGPFQQSENHKVLEHAIATRTPYLDVSDDTTYSERSKSQYAAAASSSGVPAIISAGIYPGTSNIMAAHMISISRKEYDDEWNFLDTPGTDGIEPDWLRYSYYTAGTGGAGPTILATSLLLAGEDAIVYKDGKQFTLPAVSNRREVDFGPGIGRKGLYVYNLPEVASAYKLLKVKGASARFGTDPFLWNWGMWLVARLLPKSILRNQAFARAMAKVLDPVVRATDKISGEAVAMKVEVDFEKGKNSAGVFVHRKLSDSIGYSVAGFAQSLLEGGTAPGVWFPEEKLALKDRRAFLKFASTGCERFDLNKPAWSFESDVKSFVGMIYW</sequence>
<evidence type="ECO:0000259" key="1">
    <source>
        <dbReference type="Pfam" id="PF03435"/>
    </source>
</evidence>
<name>A0A250X885_9CHLO</name>
<dbReference type="EMBL" id="BEGY01000039">
    <property type="protein sequence ID" value="GAX79102.1"/>
    <property type="molecule type" value="Genomic_DNA"/>
</dbReference>
<dbReference type="InterPro" id="IPR005097">
    <property type="entry name" value="Sacchrp_dh_NADP-bd"/>
</dbReference>
<proteinExistence type="predicted"/>
<dbReference type="PANTHER" id="PTHR43796">
    <property type="entry name" value="CARBOXYNORSPERMIDINE SYNTHASE"/>
    <property type="match status" value="1"/>
</dbReference>
<dbReference type="STRING" id="1157962.A0A250X885"/>
<accession>A0A250X885</accession>
<reference evidence="2 3" key="1">
    <citation type="submission" date="2017-08" db="EMBL/GenBank/DDBJ databases">
        <title>Acidophilic green algal genome provides insights into adaptation to an acidic environment.</title>
        <authorList>
            <person name="Hirooka S."/>
            <person name="Hirose Y."/>
            <person name="Kanesaki Y."/>
            <person name="Higuchi S."/>
            <person name="Fujiwara T."/>
            <person name="Onuma R."/>
            <person name="Era A."/>
            <person name="Ohbayashi R."/>
            <person name="Uzuka A."/>
            <person name="Nozaki H."/>
            <person name="Yoshikawa H."/>
            <person name="Miyagishima S.Y."/>
        </authorList>
    </citation>
    <scope>NUCLEOTIDE SEQUENCE [LARGE SCALE GENOMIC DNA]</scope>
    <source>
        <strain evidence="2 3">NIES-2499</strain>
    </source>
</reference>
<dbReference type="Proteomes" id="UP000232323">
    <property type="component" value="Unassembled WGS sequence"/>
</dbReference>
<evidence type="ECO:0000313" key="2">
    <source>
        <dbReference type="EMBL" id="GAX79102.1"/>
    </source>
</evidence>
<protein>
    <recommendedName>
        <fullName evidence="1">Saccharopine dehydrogenase NADP binding domain-containing protein</fullName>
    </recommendedName>
</protein>
<keyword evidence="3" id="KW-1185">Reference proteome</keyword>
<organism evidence="2 3">
    <name type="scientific">Chlamydomonas eustigma</name>
    <dbReference type="NCBI Taxonomy" id="1157962"/>
    <lineage>
        <taxon>Eukaryota</taxon>
        <taxon>Viridiplantae</taxon>
        <taxon>Chlorophyta</taxon>
        <taxon>core chlorophytes</taxon>
        <taxon>Chlorophyceae</taxon>
        <taxon>CS clade</taxon>
        <taxon>Chlamydomonadales</taxon>
        <taxon>Chlamydomonadaceae</taxon>
        <taxon>Chlamydomonas</taxon>
    </lineage>
</organism>
<dbReference type="PANTHER" id="PTHR43796:SF2">
    <property type="entry name" value="CARBOXYNORSPERMIDINE SYNTHASE"/>
    <property type="match status" value="1"/>
</dbReference>
<dbReference type="AlphaFoldDB" id="A0A250X885"/>
<dbReference type="SUPFAM" id="SSF51735">
    <property type="entry name" value="NAD(P)-binding Rossmann-fold domains"/>
    <property type="match status" value="1"/>
</dbReference>
<gene>
    <name evidence="2" type="ORF">CEUSTIGMA_g6542.t1</name>
</gene>